<dbReference type="AlphaFoldDB" id="A0A3B0SMA9"/>
<sequence length="163" mass="17054">MVVGIVVFVAACTSSPSAETTTTTAQVPLTTVAADSTATTTSQPTTTTAAHEELTPPRYRIVERIEGEGPGDTVVVLLDPTSYDSLTDIDLFDVIAEVVELFPPISVIHIVDDPEAANVVANPDASNAEIQAIQMNYLARLDNGFKITYLGPFASSGTAVLGS</sequence>
<gene>
    <name evidence="1" type="ORF">MNBD_ACTINO01-2084</name>
</gene>
<reference evidence="1" key="1">
    <citation type="submission" date="2018-06" db="EMBL/GenBank/DDBJ databases">
        <authorList>
            <person name="Zhirakovskaya E."/>
        </authorList>
    </citation>
    <scope>NUCLEOTIDE SEQUENCE</scope>
</reference>
<accession>A0A3B0SMA9</accession>
<proteinExistence type="predicted"/>
<name>A0A3B0SMA9_9ZZZZ</name>
<protein>
    <submittedName>
        <fullName evidence="1">Uncharacterized protein</fullName>
    </submittedName>
</protein>
<organism evidence="1">
    <name type="scientific">hydrothermal vent metagenome</name>
    <dbReference type="NCBI Taxonomy" id="652676"/>
    <lineage>
        <taxon>unclassified sequences</taxon>
        <taxon>metagenomes</taxon>
        <taxon>ecological metagenomes</taxon>
    </lineage>
</organism>
<evidence type="ECO:0000313" key="1">
    <source>
        <dbReference type="EMBL" id="VAW06568.1"/>
    </source>
</evidence>
<dbReference type="EMBL" id="UOEI01000478">
    <property type="protein sequence ID" value="VAW06568.1"/>
    <property type="molecule type" value="Genomic_DNA"/>
</dbReference>